<dbReference type="InterPro" id="IPR001727">
    <property type="entry name" value="GDT1-like"/>
</dbReference>
<comment type="caution">
    <text evidence="7">The sequence shown here is derived from an EMBL/GenBank/DDBJ whole genome shotgun (WGS) entry which is preliminary data.</text>
</comment>
<comment type="similarity">
    <text evidence="2 6">Belongs to the GDT1 family.</text>
</comment>
<dbReference type="PANTHER" id="PTHR12608">
    <property type="entry name" value="TRANSMEMBRANE PROTEIN HTP-1 RELATED"/>
    <property type="match status" value="1"/>
</dbReference>
<keyword evidence="4 6" id="KW-1133">Transmembrane helix</keyword>
<comment type="subcellular location">
    <subcellularLocation>
        <location evidence="1 6">Membrane</location>
        <topology evidence="1 6">Multi-pass membrane protein</topology>
    </subcellularLocation>
</comment>
<evidence type="ECO:0000256" key="6">
    <source>
        <dbReference type="RuleBase" id="RU365102"/>
    </source>
</evidence>
<feature type="transmembrane region" description="Helical" evidence="6">
    <location>
        <begin position="38"/>
        <end position="61"/>
    </location>
</feature>
<reference evidence="7 8" key="1">
    <citation type="submission" date="2024-06" db="EMBL/GenBank/DDBJ databases">
        <authorList>
            <person name="Li Z."/>
            <person name="Jiang Y."/>
        </authorList>
    </citation>
    <scope>NUCLEOTIDE SEQUENCE [LARGE SCALE GENOMIC DNA]</scope>
    <source>
        <strain evidence="7 8">HSW-8</strain>
    </source>
</reference>
<evidence type="ECO:0000313" key="8">
    <source>
        <dbReference type="Proteomes" id="UP001465331"/>
    </source>
</evidence>
<evidence type="ECO:0000256" key="4">
    <source>
        <dbReference type="ARBA" id="ARBA00022989"/>
    </source>
</evidence>
<protein>
    <recommendedName>
        <fullName evidence="6">GDT1 family protein</fullName>
    </recommendedName>
</protein>
<dbReference type="RefSeq" id="WP_352889759.1">
    <property type="nucleotide sequence ID" value="NZ_JBEPIJ010000012.1"/>
</dbReference>
<evidence type="ECO:0000256" key="1">
    <source>
        <dbReference type="ARBA" id="ARBA00004141"/>
    </source>
</evidence>
<evidence type="ECO:0000313" key="7">
    <source>
        <dbReference type="EMBL" id="MES0874527.1"/>
    </source>
</evidence>
<dbReference type="EMBL" id="JBEPIJ010000012">
    <property type="protein sequence ID" value="MES0874527.1"/>
    <property type="molecule type" value="Genomic_DNA"/>
</dbReference>
<evidence type="ECO:0000256" key="5">
    <source>
        <dbReference type="ARBA" id="ARBA00023136"/>
    </source>
</evidence>
<organism evidence="7 8">
    <name type="scientific">Sinimarinibacterium thermocellulolyticum</name>
    <dbReference type="NCBI Taxonomy" id="3170016"/>
    <lineage>
        <taxon>Bacteria</taxon>
        <taxon>Pseudomonadati</taxon>
        <taxon>Pseudomonadota</taxon>
        <taxon>Gammaproteobacteria</taxon>
        <taxon>Nevskiales</taxon>
        <taxon>Nevskiaceae</taxon>
        <taxon>Sinimarinibacterium</taxon>
    </lineage>
</organism>
<name>A0ABV2ABB3_9GAMM</name>
<keyword evidence="5 6" id="KW-0472">Membrane</keyword>
<evidence type="ECO:0000256" key="3">
    <source>
        <dbReference type="ARBA" id="ARBA00022692"/>
    </source>
</evidence>
<feature type="transmembrane region" description="Helical" evidence="6">
    <location>
        <begin position="73"/>
        <end position="91"/>
    </location>
</feature>
<keyword evidence="3 6" id="KW-0812">Transmembrane</keyword>
<dbReference type="Pfam" id="PF01169">
    <property type="entry name" value="GDT1"/>
    <property type="match status" value="1"/>
</dbReference>
<evidence type="ECO:0000256" key="2">
    <source>
        <dbReference type="ARBA" id="ARBA00009190"/>
    </source>
</evidence>
<gene>
    <name evidence="7" type="ORF">ABSH63_10995</name>
</gene>
<dbReference type="Proteomes" id="UP001465331">
    <property type="component" value="Unassembled WGS sequence"/>
</dbReference>
<sequence>MDAKIFATVFFTVFVAELGDKTQLATLLFSADKPASKWTVFAGAASALVLAAAIGVVAGGWLAQHVSPRSLKLLAGAGFVLIGAWTLRSAFTT</sequence>
<dbReference type="PANTHER" id="PTHR12608:SF1">
    <property type="entry name" value="TRANSMEMBRANE PROTEIN 165"/>
    <property type="match status" value="1"/>
</dbReference>
<accession>A0ABV2ABB3</accession>
<keyword evidence="8" id="KW-1185">Reference proteome</keyword>
<comment type="caution">
    <text evidence="6">Lacks conserved residue(s) required for the propagation of feature annotation.</text>
</comment>
<proteinExistence type="inferred from homology"/>